<dbReference type="InterPro" id="IPR003829">
    <property type="entry name" value="Pirin_N_dom"/>
</dbReference>
<evidence type="ECO:0000256" key="2">
    <source>
        <dbReference type="RuleBase" id="RU003457"/>
    </source>
</evidence>
<dbReference type="RefSeq" id="WP_038484467.1">
    <property type="nucleotide sequence ID" value="NZ_CP009962.1"/>
</dbReference>
<evidence type="ECO:0000313" key="4">
    <source>
        <dbReference type="EMBL" id="AIY39479.1"/>
    </source>
</evidence>
<dbReference type="InterPro" id="IPR012093">
    <property type="entry name" value="Pirin"/>
</dbReference>
<dbReference type="InterPro" id="IPR014710">
    <property type="entry name" value="RmlC-like_jellyroll"/>
</dbReference>
<dbReference type="SUPFAM" id="SSF51182">
    <property type="entry name" value="RmlC-like cupins"/>
    <property type="match status" value="1"/>
</dbReference>
<dbReference type="HOGENOM" id="CLU_045717_2_0_4"/>
<dbReference type="PANTHER" id="PTHR13903">
    <property type="entry name" value="PIRIN-RELATED"/>
    <property type="match status" value="1"/>
</dbReference>
<feature type="domain" description="Pirin N-terminal" evidence="3">
    <location>
        <begin position="44"/>
        <end position="130"/>
    </location>
</feature>
<comment type="similarity">
    <text evidence="1 2">Belongs to the pirin family.</text>
</comment>
<evidence type="ECO:0000313" key="5">
    <source>
        <dbReference type="Proteomes" id="UP000030302"/>
    </source>
</evidence>
<sequence>MHAIDNKAVALPETATPNARQVIYRTHGRRQEWFTRLASPSGIGEKIKPFVFLDDFDVRSTGKPLSGMHPHSGIATITVVLSGNMEYQDSTGKSGTLSAGSVEWMKAGGGVWHGGGAAEGDHVRGFQLWIALPPEDENGPAHSQYLAPEQVQTHGPARVVLGRYGNAASAIVTRASINYLHVTLKNGQRWRYQPPEGHTVGWVATSVGKLHAAGTVLQKELAVFEESTDALDFYAEGDTEFVLGSAVKHPHDLVLGYYSVHTNGEALERGETEIENIRKQLEANRSV</sequence>
<gene>
    <name evidence="4" type="ORF">LT85_0319</name>
</gene>
<dbReference type="AlphaFoldDB" id="A0A0A1F714"/>
<keyword evidence="5" id="KW-1185">Reference proteome</keyword>
<dbReference type="PIRSF" id="PIRSF006232">
    <property type="entry name" value="Pirin"/>
    <property type="match status" value="1"/>
</dbReference>
<dbReference type="PANTHER" id="PTHR13903:SF8">
    <property type="entry name" value="PIRIN"/>
    <property type="match status" value="1"/>
</dbReference>
<dbReference type="InterPro" id="IPR011051">
    <property type="entry name" value="RmlC_Cupin_sf"/>
</dbReference>
<dbReference type="KEGG" id="care:LT85_0319"/>
<organism evidence="4 5">
    <name type="scientific">Collimonas arenae</name>
    <dbReference type="NCBI Taxonomy" id="279058"/>
    <lineage>
        <taxon>Bacteria</taxon>
        <taxon>Pseudomonadati</taxon>
        <taxon>Pseudomonadota</taxon>
        <taxon>Betaproteobacteria</taxon>
        <taxon>Burkholderiales</taxon>
        <taxon>Oxalobacteraceae</taxon>
        <taxon>Collimonas</taxon>
    </lineage>
</organism>
<dbReference type="Pfam" id="PF02678">
    <property type="entry name" value="Pirin"/>
    <property type="match status" value="1"/>
</dbReference>
<dbReference type="Proteomes" id="UP000030302">
    <property type="component" value="Chromosome"/>
</dbReference>
<dbReference type="OrthoDB" id="321327at2"/>
<reference evidence="5" key="1">
    <citation type="journal article" date="2014" name="Soil Biol. Biochem.">
        <title>Structure and function of bacterial communities in ageing soils: Insights from the Mendocino ecological staircase.</title>
        <authorList>
            <person name="Uroz S."/>
            <person name="Tech J.J."/>
            <person name="Sawaya N.A."/>
            <person name="Frey-Klett P."/>
            <person name="Leveau J.H.J."/>
        </authorList>
    </citation>
    <scope>NUCLEOTIDE SEQUENCE [LARGE SCALE GENOMIC DNA]</scope>
    <source>
        <strain evidence="5">Cal35</strain>
    </source>
</reference>
<proteinExistence type="inferred from homology"/>
<accession>A0A0A1F714</accession>
<dbReference type="STRING" id="279058.LT85_0319"/>
<dbReference type="EMBL" id="CP009962">
    <property type="protein sequence ID" value="AIY39479.1"/>
    <property type="molecule type" value="Genomic_DNA"/>
</dbReference>
<name>A0A0A1F714_9BURK</name>
<dbReference type="Gene3D" id="2.60.120.10">
    <property type="entry name" value="Jelly Rolls"/>
    <property type="match status" value="1"/>
</dbReference>
<evidence type="ECO:0000259" key="3">
    <source>
        <dbReference type="Pfam" id="PF02678"/>
    </source>
</evidence>
<evidence type="ECO:0000256" key="1">
    <source>
        <dbReference type="ARBA" id="ARBA00008416"/>
    </source>
</evidence>
<protein>
    <submittedName>
        <fullName evidence="4">Pirin-related protein</fullName>
    </submittedName>
</protein>